<sequence length="389" mass="44786">MKRNKIALISSILCSVFFIIGCATTSKISNTTNSSINKDEVLAVLRTTNNYFMNKWPDTGKPIYTNRWRPSNIWTRGVYYEGLMALYKIDKDKRYYDYAVDWGENHKWGLRNGTTTRNADDQACGQTYLDLYEIDPKPERIKDIKANIDYVIKSGKYDDWTWIDAIQMAMPVFAKLGVMYKDDTYFDYMYKMYAHSKNVEGGGLYNKADKLWWRDKDFVPPYKEPNGEDCYWSRGNGWVVAALVRVLDLIPETEKHRAEYLQDYKELMEGLLACQREDGFWNVSLHDPTNFGGRETSGTALFVYGMAWGINNGLLDAKTYRPSMERAWNAMFKEAIHPSGFLGYLQGTGKEPKDGQPVSFASVPDFEDYGLGCFLLAGSEVYKLLDKKL</sequence>
<organism evidence="3 4">
    <name type="scientific">Sphingobacterium litopenaei</name>
    <dbReference type="NCBI Taxonomy" id="2763500"/>
    <lineage>
        <taxon>Bacteria</taxon>
        <taxon>Pseudomonadati</taxon>
        <taxon>Bacteroidota</taxon>
        <taxon>Sphingobacteriia</taxon>
        <taxon>Sphingobacteriales</taxon>
        <taxon>Sphingobacteriaceae</taxon>
        <taxon>Sphingobacterium</taxon>
    </lineage>
</organism>
<dbReference type="SUPFAM" id="SSF48208">
    <property type="entry name" value="Six-hairpin glycosidases"/>
    <property type="match status" value="1"/>
</dbReference>
<dbReference type="InterPro" id="IPR052043">
    <property type="entry name" value="PolySaccharide_Degr_Enz"/>
</dbReference>
<evidence type="ECO:0000256" key="2">
    <source>
        <dbReference type="SAM" id="SignalP"/>
    </source>
</evidence>
<dbReference type="InterPro" id="IPR008928">
    <property type="entry name" value="6-hairpin_glycosidase_sf"/>
</dbReference>
<evidence type="ECO:0000313" key="3">
    <source>
        <dbReference type="EMBL" id="MBD1428621.1"/>
    </source>
</evidence>
<gene>
    <name evidence="3" type="ORF">H8B04_03395</name>
</gene>
<dbReference type="Pfam" id="PF07470">
    <property type="entry name" value="Glyco_hydro_88"/>
    <property type="match status" value="1"/>
</dbReference>
<name>A0ABR7YBE4_9SPHI</name>
<dbReference type="PROSITE" id="PS51257">
    <property type="entry name" value="PROKAR_LIPOPROTEIN"/>
    <property type="match status" value="1"/>
</dbReference>
<accession>A0ABR7YBE4</accession>
<dbReference type="PANTHER" id="PTHR33886">
    <property type="entry name" value="UNSATURATED RHAMNOGALACTURONAN HYDROLASE (EUROFUNG)"/>
    <property type="match status" value="1"/>
</dbReference>
<dbReference type="InterPro" id="IPR012341">
    <property type="entry name" value="6hp_glycosidase-like_sf"/>
</dbReference>
<evidence type="ECO:0000313" key="4">
    <source>
        <dbReference type="Proteomes" id="UP000651271"/>
    </source>
</evidence>
<evidence type="ECO:0000256" key="1">
    <source>
        <dbReference type="ARBA" id="ARBA00022801"/>
    </source>
</evidence>
<comment type="caution">
    <text evidence="3">The sequence shown here is derived from an EMBL/GenBank/DDBJ whole genome shotgun (WGS) entry which is preliminary data.</text>
</comment>
<dbReference type="PANTHER" id="PTHR33886:SF8">
    <property type="entry name" value="UNSATURATED RHAMNOGALACTURONAN HYDROLASE (EUROFUNG)"/>
    <property type="match status" value="1"/>
</dbReference>
<keyword evidence="1 3" id="KW-0378">Hydrolase</keyword>
<dbReference type="Gene3D" id="1.50.10.10">
    <property type="match status" value="1"/>
</dbReference>
<proteinExistence type="predicted"/>
<dbReference type="Proteomes" id="UP000651271">
    <property type="component" value="Unassembled WGS sequence"/>
</dbReference>
<dbReference type="RefSeq" id="WP_190301452.1">
    <property type="nucleotide sequence ID" value="NZ_JACOIJ010000004.1"/>
</dbReference>
<keyword evidence="2" id="KW-0732">Signal</keyword>
<feature type="signal peptide" evidence="2">
    <location>
        <begin position="1"/>
        <end position="23"/>
    </location>
</feature>
<dbReference type="EMBL" id="JACOIJ010000004">
    <property type="protein sequence ID" value="MBD1428621.1"/>
    <property type="molecule type" value="Genomic_DNA"/>
</dbReference>
<dbReference type="GO" id="GO:0016787">
    <property type="term" value="F:hydrolase activity"/>
    <property type="evidence" value="ECO:0007669"/>
    <property type="project" value="UniProtKB-KW"/>
</dbReference>
<protein>
    <submittedName>
        <fullName evidence="3">Glycoside hydrolase family 88 protein</fullName>
    </submittedName>
</protein>
<keyword evidence="4" id="KW-1185">Reference proteome</keyword>
<dbReference type="InterPro" id="IPR010905">
    <property type="entry name" value="Glyco_hydro_88"/>
</dbReference>
<feature type="chain" id="PRO_5046462145" evidence="2">
    <location>
        <begin position="24"/>
        <end position="389"/>
    </location>
</feature>
<reference evidence="3 4" key="1">
    <citation type="submission" date="2020-08" db="EMBL/GenBank/DDBJ databases">
        <title>Sphingobacterium sp. DN04309 isolated from aquaculture water.</title>
        <authorList>
            <person name="Zhang M."/>
        </authorList>
    </citation>
    <scope>NUCLEOTIDE SEQUENCE [LARGE SCALE GENOMIC DNA]</scope>
    <source>
        <strain evidence="3 4">DN04309</strain>
    </source>
</reference>